<keyword evidence="6" id="KW-1185">Reference proteome</keyword>
<reference evidence="5 6" key="1">
    <citation type="journal article" date="2003" name="Proc. Natl. Acad. Sci. U.S.A.">
        <title>Genome sequence of the cyanobacterium Prochlorococcus marinus SS120, a nearly minimal oxyphototrophic genome.</title>
        <authorList>
            <person name="Dufresne A."/>
            <person name="Salanoubat M."/>
            <person name="Partensky F."/>
            <person name="Artiguenave F."/>
            <person name="Axmann I.M."/>
            <person name="Barbe V."/>
            <person name="Duprat S."/>
            <person name="Galperin M.Y."/>
            <person name="Koonin E.V."/>
            <person name="Le Gall F."/>
            <person name="Makarova K.S."/>
            <person name="Ostrowski M."/>
            <person name="Oztas S."/>
            <person name="Robert C."/>
            <person name="Rogozin I.B."/>
            <person name="Scanlan D.J."/>
            <person name="Tandeau de Marsac N."/>
            <person name="Weissenbach J."/>
            <person name="Wincker P."/>
            <person name="Wolf Y.I."/>
            <person name="Hess W.R."/>
        </authorList>
    </citation>
    <scope>NUCLEOTIDE SEQUENCE [LARGE SCALE GENOMIC DNA]</scope>
    <source>
        <strain evidence="6">SARG / CCMP1375 / SS120</strain>
    </source>
</reference>
<dbReference type="Proteomes" id="UP000001420">
    <property type="component" value="Chromosome"/>
</dbReference>
<dbReference type="STRING" id="167539.Pro_0126"/>
<evidence type="ECO:0000256" key="3">
    <source>
        <dbReference type="ARBA" id="ARBA00023002"/>
    </source>
</evidence>
<evidence type="ECO:0000259" key="4">
    <source>
        <dbReference type="Pfam" id="PF01872"/>
    </source>
</evidence>
<dbReference type="RefSeq" id="WP_011124281.1">
    <property type="nucleotide sequence ID" value="NC_005042.1"/>
</dbReference>
<proteinExistence type="predicted"/>
<accession>Q7VE87</accession>
<dbReference type="AlphaFoldDB" id="Q7VE87"/>
<dbReference type="GO" id="GO:0008703">
    <property type="term" value="F:5-amino-6-(5-phosphoribosylamino)uracil reductase activity"/>
    <property type="evidence" value="ECO:0007669"/>
    <property type="project" value="InterPro"/>
</dbReference>
<dbReference type="EnsemblBacteria" id="AAP99172">
    <property type="protein sequence ID" value="AAP99172"/>
    <property type="gene ID" value="Pro_0126"/>
</dbReference>
<dbReference type="InterPro" id="IPR050765">
    <property type="entry name" value="Riboflavin_Biosynth_HTPR"/>
</dbReference>
<dbReference type="InterPro" id="IPR002734">
    <property type="entry name" value="RibDG_C"/>
</dbReference>
<dbReference type="PANTHER" id="PTHR38011">
    <property type="entry name" value="DIHYDROFOLATE REDUCTASE FAMILY PROTEIN (AFU_ORTHOLOGUE AFUA_8G06820)"/>
    <property type="match status" value="1"/>
</dbReference>
<keyword evidence="2" id="KW-0521">NADP</keyword>
<dbReference type="PATRIC" id="fig|167539.5.peg.132"/>
<dbReference type="Gene3D" id="3.40.430.10">
    <property type="entry name" value="Dihydrofolate Reductase, subunit A"/>
    <property type="match status" value="1"/>
</dbReference>
<evidence type="ECO:0000313" key="6">
    <source>
        <dbReference type="Proteomes" id="UP000001420"/>
    </source>
</evidence>
<dbReference type="HOGENOM" id="CLU_036590_4_1_3"/>
<dbReference type="OrthoDB" id="9800865at2"/>
<protein>
    <submittedName>
        <fullName evidence="5">Pyrimidine reductase</fullName>
    </submittedName>
</protein>
<evidence type="ECO:0000313" key="5">
    <source>
        <dbReference type="EMBL" id="AAP99172.1"/>
    </source>
</evidence>
<dbReference type="InterPro" id="IPR024072">
    <property type="entry name" value="DHFR-like_dom_sf"/>
</dbReference>
<name>Q7VE87_PROMA</name>
<feature type="domain" description="Bacterial bifunctional deaminase-reductase C-terminal" evidence="4">
    <location>
        <begin position="4"/>
        <end position="198"/>
    </location>
</feature>
<organism evidence="5 6">
    <name type="scientific">Prochlorococcus marinus (strain SARG / CCMP1375 / SS120)</name>
    <dbReference type="NCBI Taxonomy" id="167539"/>
    <lineage>
        <taxon>Bacteria</taxon>
        <taxon>Bacillati</taxon>
        <taxon>Cyanobacteriota</taxon>
        <taxon>Cyanophyceae</taxon>
        <taxon>Synechococcales</taxon>
        <taxon>Prochlorococcaceae</taxon>
        <taxon>Prochlorococcus</taxon>
    </lineage>
</organism>
<evidence type="ECO:0000256" key="1">
    <source>
        <dbReference type="ARBA" id="ARBA00005104"/>
    </source>
</evidence>
<dbReference type="PANTHER" id="PTHR38011:SF7">
    <property type="entry name" value="2,5-DIAMINO-6-RIBOSYLAMINO-4(3H)-PYRIMIDINONE 5'-PHOSPHATE REDUCTASE"/>
    <property type="match status" value="1"/>
</dbReference>
<gene>
    <name evidence="5" type="primary">ribD</name>
    <name evidence="5" type="ordered locus">Pro_0126</name>
</gene>
<comment type="pathway">
    <text evidence="1">Cofactor biosynthesis; riboflavin biosynthesis.</text>
</comment>
<sequence length="223" mass="25104">MSLPWIRLVLAISLDGRLAPSNGGKANLGGEGDRRVLEEALAWSDATLMGSGTLKIHKNTCLIHDSKLIRERHTQGRSTQPISLIISKQSSFPQTWQFFRQPITRWLLIPKAKTQIFTSEGFEQQIVMQDNWSGTLHDLNQKGCSRIVLLGGIQLITSLLLEDKVDELQLTFTPRLLGGKYTWTASGKNSLPIELTKSDAWHLKGIEELGKNEVMIKYLRKRS</sequence>
<dbReference type="GO" id="GO:0009231">
    <property type="term" value="P:riboflavin biosynthetic process"/>
    <property type="evidence" value="ECO:0007669"/>
    <property type="project" value="InterPro"/>
</dbReference>
<dbReference type="KEGG" id="pma:Pro_0126"/>
<dbReference type="EMBL" id="AE017126">
    <property type="protein sequence ID" value="AAP99172.1"/>
    <property type="molecule type" value="Genomic_DNA"/>
</dbReference>
<keyword evidence="3" id="KW-0560">Oxidoreductase</keyword>
<dbReference type="eggNOG" id="COG1985">
    <property type="taxonomic scope" value="Bacteria"/>
</dbReference>
<dbReference type="Pfam" id="PF01872">
    <property type="entry name" value="RibD_C"/>
    <property type="match status" value="1"/>
</dbReference>
<evidence type="ECO:0000256" key="2">
    <source>
        <dbReference type="ARBA" id="ARBA00022857"/>
    </source>
</evidence>
<dbReference type="SUPFAM" id="SSF53597">
    <property type="entry name" value="Dihydrofolate reductase-like"/>
    <property type="match status" value="1"/>
</dbReference>